<organism evidence="1 2">
    <name type="scientific">Streptomyces sanyensis</name>
    <dbReference type="NCBI Taxonomy" id="568869"/>
    <lineage>
        <taxon>Bacteria</taxon>
        <taxon>Bacillati</taxon>
        <taxon>Actinomycetota</taxon>
        <taxon>Actinomycetes</taxon>
        <taxon>Kitasatosporales</taxon>
        <taxon>Streptomycetaceae</taxon>
        <taxon>Streptomyces</taxon>
    </lineage>
</organism>
<sequence>MPGMAWWTPSPFRRQSRRTFQALMRAKACCDAGADRAVGAVVPFLQAGSSV</sequence>
<reference evidence="2" key="1">
    <citation type="journal article" date="2019" name="Int. J. Syst. Evol. Microbiol.">
        <title>The Global Catalogue of Microorganisms (GCM) 10K type strain sequencing project: providing services to taxonomists for standard genome sequencing and annotation.</title>
        <authorList>
            <consortium name="The Broad Institute Genomics Platform"/>
            <consortium name="The Broad Institute Genome Sequencing Center for Infectious Disease"/>
            <person name="Wu L."/>
            <person name="Ma J."/>
        </authorList>
    </citation>
    <scope>NUCLEOTIDE SEQUENCE [LARGE SCALE GENOMIC DNA]</scope>
    <source>
        <strain evidence="2">JCM 18324</strain>
    </source>
</reference>
<name>A0ABP9ATQ6_9ACTN</name>
<evidence type="ECO:0000313" key="2">
    <source>
        <dbReference type="Proteomes" id="UP001501147"/>
    </source>
</evidence>
<accession>A0ABP9ATQ6</accession>
<protein>
    <submittedName>
        <fullName evidence="1">Uncharacterized protein</fullName>
    </submittedName>
</protein>
<evidence type="ECO:0000313" key="1">
    <source>
        <dbReference type="EMBL" id="GAA4785785.1"/>
    </source>
</evidence>
<dbReference type="Proteomes" id="UP001501147">
    <property type="component" value="Unassembled WGS sequence"/>
</dbReference>
<dbReference type="EMBL" id="BAABJV010000011">
    <property type="protein sequence ID" value="GAA4785785.1"/>
    <property type="molecule type" value="Genomic_DNA"/>
</dbReference>
<comment type="caution">
    <text evidence="1">The sequence shown here is derived from an EMBL/GenBank/DDBJ whole genome shotgun (WGS) entry which is preliminary data.</text>
</comment>
<proteinExistence type="predicted"/>
<keyword evidence="2" id="KW-1185">Reference proteome</keyword>
<gene>
    <name evidence="1" type="ORF">GCM10023329_40570</name>
</gene>